<dbReference type="KEGG" id="kla:KLLA0_C01518g"/>
<dbReference type="PaxDb" id="284590-Q6CUX6"/>
<dbReference type="Proteomes" id="UP000000598">
    <property type="component" value="Chromosome C"/>
</dbReference>
<dbReference type="EMBL" id="CR382123">
    <property type="protein sequence ID" value="CAH01114.1"/>
    <property type="molecule type" value="Genomic_DNA"/>
</dbReference>
<name>Q6CUX6_KLULA</name>
<dbReference type="HOGENOM" id="CLU_1759095_0_0_1"/>
<proteinExistence type="predicted"/>
<evidence type="ECO:0000313" key="1">
    <source>
        <dbReference type="EMBL" id="CAH01114.1"/>
    </source>
</evidence>
<dbReference type="GeneID" id="2891970"/>
<evidence type="ECO:0000313" key="2">
    <source>
        <dbReference type="Proteomes" id="UP000000598"/>
    </source>
</evidence>
<dbReference type="RefSeq" id="XP_452263.1">
    <property type="nucleotide sequence ID" value="XM_452263.1"/>
</dbReference>
<keyword evidence="2" id="KW-1185">Reference proteome</keyword>
<dbReference type="AlphaFoldDB" id="Q6CUX6"/>
<organism evidence="1 2">
    <name type="scientific">Kluyveromyces lactis (strain ATCC 8585 / CBS 2359 / DSM 70799 / NBRC 1267 / NRRL Y-1140 / WM37)</name>
    <name type="common">Yeast</name>
    <name type="synonym">Candida sphaerica</name>
    <dbReference type="NCBI Taxonomy" id="284590"/>
    <lineage>
        <taxon>Eukaryota</taxon>
        <taxon>Fungi</taxon>
        <taxon>Dikarya</taxon>
        <taxon>Ascomycota</taxon>
        <taxon>Saccharomycotina</taxon>
        <taxon>Saccharomycetes</taxon>
        <taxon>Saccharomycetales</taxon>
        <taxon>Saccharomycetaceae</taxon>
        <taxon>Kluyveromyces</taxon>
    </lineage>
</organism>
<protein>
    <submittedName>
        <fullName evidence="1">KLLA0C01518p</fullName>
    </submittedName>
</protein>
<accession>Q6CUX6</accession>
<reference evidence="1 2" key="1">
    <citation type="journal article" date="2004" name="Nature">
        <title>Genome evolution in yeasts.</title>
        <authorList>
            <consortium name="Genolevures"/>
            <person name="Dujon B."/>
            <person name="Sherman D."/>
            <person name="Fischer G."/>
            <person name="Durrens P."/>
            <person name="Casaregola S."/>
            <person name="Lafontaine I."/>
            <person name="de Montigny J."/>
            <person name="Marck C."/>
            <person name="Neuveglise C."/>
            <person name="Talla E."/>
            <person name="Goffard N."/>
            <person name="Frangeul L."/>
            <person name="Aigle M."/>
            <person name="Anthouard V."/>
            <person name="Babour A."/>
            <person name="Barbe V."/>
            <person name="Barnay S."/>
            <person name="Blanchin S."/>
            <person name="Beckerich J.M."/>
            <person name="Beyne E."/>
            <person name="Bleykasten C."/>
            <person name="Boisrame A."/>
            <person name="Boyer J."/>
            <person name="Cattolico L."/>
            <person name="Confanioleri F."/>
            <person name="de Daruvar A."/>
            <person name="Despons L."/>
            <person name="Fabre E."/>
            <person name="Fairhead C."/>
            <person name="Ferry-Dumazet H."/>
            <person name="Groppi A."/>
            <person name="Hantraye F."/>
            <person name="Hennequin C."/>
            <person name="Jauniaux N."/>
            <person name="Joyet P."/>
            <person name="Kachouri R."/>
            <person name="Kerrest A."/>
            <person name="Koszul R."/>
            <person name="Lemaire M."/>
            <person name="Lesur I."/>
            <person name="Ma L."/>
            <person name="Muller H."/>
            <person name="Nicaud J.M."/>
            <person name="Nikolski M."/>
            <person name="Oztas S."/>
            <person name="Ozier-Kalogeropoulos O."/>
            <person name="Pellenz S."/>
            <person name="Potier S."/>
            <person name="Richard G.F."/>
            <person name="Straub M.L."/>
            <person name="Suleau A."/>
            <person name="Swennene D."/>
            <person name="Tekaia F."/>
            <person name="Wesolowski-Louvel M."/>
            <person name="Westhof E."/>
            <person name="Wirth B."/>
            <person name="Zeniou-Meyer M."/>
            <person name="Zivanovic I."/>
            <person name="Bolotin-Fukuhara M."/>
            <person name="Thierry A."/>
            <person name="Bouchier C."/>
            <person name="Caudron B."/>
            <person name="Scarpelli C."/>
            <person name="Gaillardin C."/>
            <person name="Weissenbach J."/>
            <person name="Wincker P."/>
            <person name="Souciet J.L."/>
        </authorList>
    </citation>
    <scope>NUCLEOTIDE SEQUENCE [LARGE SCALE GENOMIC DNA]</scope>
    <source>
        <strain evidence="2">ATCC 8585 / CBS 2359 / DSM 70799 / NBRC 1267 / NRRL Y-1140 / WM37</strain>
    </source>
</reference>
<sequence length="148" mass="17119">MTSLCFAPRLIPILGYSYDILCVRREFVSTFVSHFLPSHFEPSENWSALAASIRLFNICYQPKPYASKYLTNSSAEAYDCLRYFTKQNGTFVHLVPFSLLHISRTLNLPLTCITVFSDCTSKRENNFVRFPLTDNPYTQSFRKNFGMI</sequence>
<gene>
    <name evidence="1" type="ORF">KLLA0_C01518g</name>
</gene>
<dbReference type="InParanoid" id="Q6CUX6"/>